<sequence>MATCSVIPNHSCTANSYKRSAFISYINRAYNVCSPEFLNEELSNIETIARDAGFRSNFVKNLIIKKHQPRSPGPLPAPPIGSIDYIPRLSEKLKRILKDFNVNIAFKVSGKLNKLTNRKIDCTDPLHKRGVYEIPFVHNGVKNFYIGMTERWLNYRIKEHINDIKLDLQKSALSRLNSKANIEIMFNEARVIAGFTNYKQTLLRETLEIQLRKGEICNDFESVHLDKSWKKITETFLDTKFFVLNAPKIDRTFPSTTSLQPAIGAFGDNTDDTVGDKRKTGEKDEISRAGTPTNEVRISEEGL</sequence>
<keyword evidence="4" id="KW-1185">Reference proteome</keyword>
<feature type="domain" description="Helix-turn-helix" evidence="2">
    <location>
        <begin position="6"/>
        <end position="63"/>
    </location>
</feature>
<name>A0A0J7JWJ0_LASNI</name>
<comment type="caution">
    <text evidence="3">The sequence shown here is derived from an EMBL/GenBank/DDBJ whole genome shotgun (WGS) entry which is preliminary data.</text>
</comment>
<organism evidence="3 4">
    <name type="scientific">Lasius niger</name>
    <name type="common">Black garden ant</name>
    <dbReference type="NCBI Taxonomy" id="67767"/>
    <lineage>
        <taxon>Eukaryota</taxon>
        <taxon>Metazoa</taxon>
        <taxon>Ecdysozoa</taxon>
        <taxon>Arthropoda</taxon>
        <taxon>Hexapoda</taxon>
        <taxon>Insecta</taxon>
        <taxon>Pterygota</taxon>
        <taxon>Neoptera</taxon>
        <taxon>Endopterygota</taxon>
        <taxon>Hymenoptera</taxon>
        <taxon>Apocrita</taxon>
        <taxon>Aculeata</taxon>
        <taxon>Formicoidea</taxon>
        <taxon>Formicidae</taxon>
        <taxon>Formicinae</taxon>
        <taxon>Lasius</taxon>
        <taxon>Lasius</taxon>
    </lineage>
</organism>
<evidence type="ECO:0000259" key="2">
    <source>
        <dbReference type="Pfam" id="PF26215"/>
    </source>
</evidence>
<dbReference type="InterPro" id="IPR058912">
    <property type="entry name" value="HTH_animal"/>
</dbReference>
<dbReference type="PaxDb" id="67767-A0A0J7JWJ0"/>
<dbReference type="Proteomes" id="UP000036403">
    <property type="component" value="Unassembled WGS sequence"/>
</dbReference>
<gene>
    <name evidence="3" type="ORF">RF55_22879</name>
</gene>
<reference evidence="3 4" key="1">
    <citation type="submission" date="2015-04" db="EMBL/GenBank/DDBJ databases">
        <title>Lasius niger genome sequencing.</title>
        <authorList>
            <person name="Konorov E.A."/>
            <person name="Nikitin M.A."/>
            <person name="Kirill M.V."/>
            <person name="Chang P."/>
        </authorList>
    </citation>
    <scope>NUCLEOTIDE SEQUENCE [LARGE SCALE GENOMIC DNA]</scope>
    <source>
        <tissue evidence="3">Whole</tissue>
    </source>
</reference>
<evidence type="ECO:0000313" key="3">
    <source>
        <dbReference type="EMBL" id="KMQ82462.1"/>
    </source>
</evidence>
<protein>
    <submittedName>
        <fullName evidence="3">Dna-directed rna mitochondrial-like protein</fullName>
    </submittedName>
</protein>
<dbReference type="AlphaFoldDB" id="A0A0J7JWJ0"/>
<feature type="compositionally biased region" description="Basic and acidic residues" evidence="1">
    <location>
        <begin position="274"/>
        <end position="287"/>
    </location>
</feature>
<accession>A0A0J7JWJ0</accession>
<evidence type="ECO:0000313" key="4">
    <source>
        <dbReference type="Proteomes" id="UP000036403"/>
    </source>
</evidence>
<feature type="region of interest" description="Disordered" evidence="1">
    <location>
        <begin position="266"/>
        <end position="303"/>
    </location>
</feature>
<dbReference type="EMBL" id="LBMM01025213">
    <property type="protein sequence ID" value="KMQ82462.1"/>
    <property type="molecule type" value="Genomic_DNA"/>
</dbReference>
<dbReference type="OrthoDB" id="8037262at2759"/>
<dbReference type="Pfam" id="PF26215">
    <property type="entry name" value="HTH_animal"/>
    <property type="match status" value="1"/>
</dbReference>
<evidence type="ECO:0000256" key="1">
    <source>
        <dbReference type="SAM" id="MobiDB-lite"/>
    </source>
</evidence>
<proteinExistence type="predicted"/>